<evidence type="ECO:0000259" key="1">
    <source>
        <dbReference type="Pfam" id="PF02470"/>
    </source>
</evidence>
<dbReference type="Pfam" id="PF02470">
    <property type="entry name" value="MlaD"/>
    <property type="match status" value="1"/>
</dbReference>
<name>A0ABR6VF73_9FIRM</name>
<feature type="domain" description="Mce/MlaD" evidence="1">
    <location>
        <begin position="36"/>
        <end position="112"/>
    </location>
</feature>
<sequence>MKWSAEAKVGLVTIVGVLIFTYVVITLAHAEIFGKPGYEIHAMFRDANGLQKGNSVRYVGVHVGKVVSVSPSKEGVDVAMKIDKGTEIPKGSKLAITTDGLLGEKIVSITPGADSTQVVAAGEYLNGSDGKTMDDMMESTGKLIANANDMINNINNVIGHPETQQAMRGTIQNIEGMTGRVNGLMDANAGNIQSMTAHMAAVTASLDETAAQLAAMNRDGAISDDVRATAENMKQITDSFEKTALAVEKITTDEQSQADLQQTLHNTASISGRLNKILGGDTGLKTEGDAAILYNDTKSETGAQVNFKLYRNNSFALLGAENIGNGTKMNLQYGKKGTFLSARAGLIRGELGMGLDFFEDKPFRLSLEGYDPDDWRYRVKAKYRLTDNLFLFGQFTRPMNRSDGGNYYGIDYVF</sequence>
<evidence type="ECO:0000313" key="3">
    <source>
        <dbReference type="Proteomes" id="UP000606870"/>
    </source>
</evidence>
<comment type="caution">
    <text evidence="2">The sequence shown here is derived from an EMBL/GenBank/DDBJ whole genome shotgun (WGS) entry which is preliminary data.</text>
</comment>
<dbReference type="EMBL" id="JACOGK010000002">
    <property type="protein sequence ID" value="MBC3535893.1"/>
    <property type="molecule type" value="Genomic_DNA"/>
</dbReference>
<keyword evidence="3" id="KW-1185">Reference proteome</keyword>
<protein>
    <submittedName>
        <fullName evidence="2">MCE family protein</fullName>
    </submittedName>
</protein>
<reference evidence="2 3" key="1">
    <citation type="submission" date="2020-08" db="EMBL/GenBank/DDBJ databases">
        <authorList>
            <person name="Liu C."/>
            <person name="Sun Q."/>
        </authorList>
    </citation>
    <scope>NUCLEOTIDE SEQUENCE [LARGE SCALE GENOMIC DNA]</scope>
    <source>
        <strain evidence="2 3">NSJ-59</strain>
    </source>
</reference>
<accession>A0ABR6VF73</accession>
<gene>
    <name evidence="2" type="ORF">H8J70_01265</name>
</gene>
<dbReference type="PANTHER" id="PTHR33371:SF4">
    <property type="entry name" value="INTERMEMBRANE PHOSPHOLIPID TRANSPORT SYSTEM BINDING PROTEIN MLAD"/>
    <property type="match status" value="1"/>
</dbReference>
<dbReference type="InterPro" id="IPR003399">
    <property type="entry name" value="Mce/MlaD"/>
</dbReference>
<dbReference type="PANTHER" id="PTHR33371">
    <property type="entry name" value="INTERMEMBRANE PHOSPHOLIPID TRANSPORT SYSTEM BINDING PROTEIN MLAD-RELATED"/>
    <property type="match status" value="1"/>
</dbReference>
<proteinExistence type="predicted"/>
<dbReference type="RefSeq" id="WP_186501944.1">
    <property type="nucleotide sequence ID" value="NZ_JACOGK010000002.1"/>
</dbReference>
<dbReference type="Proteomes" id="UP000606870">
    <property type="component" value="Unassembled WGS sequence"/>
</dbReference>
<organism evidence="2 3">
    <name type="scientific">Megasphaera hominis</name>
    <dbReference type="NCBI Taxonomy" id="159836"/>
    <lineage>
        <taxon>Bacteria</taxon>
        <taxon>Bacillati</taxon>
        <taxon>Bacillota</taxon>
        <taxon>Negativicutes</taxon>
        <taxon>Veillonellales</taxon>
        <taxon>Veillonellaceae</taxon>
        <taxon>Megasphaera</taxon>
    </lineage>
</organism>
<dbReference type="InterPro" id="IPR052336">
    <property type="entry name" value="MlaD_Phospholipid_Transporter"/>
</dbReference>
<evidence type="ECO:0000313" key="2">
    <source>
        <dbReference type="EMBL" id="MBC3535893.1"/>
    </source>
</evidence>